<name>A0A840QJ57_9PSEU</name>
<protein>
    <submittedName>
        <fullName evidence="7">D-3-phosphoglycerate dehydrogenase</fullName>
        <ecNumber evidence="7">1.1.1.95</ecNumber>
    </submittedName>
</protein>
<dbReference type="RefSeq" id="WP_184728513.1">
    <property type="nucleotide sequence ID" value="NZ_JACHIW010000001.1"/>
</dbReference>
<dbReference type="Pfam" id="PF00389">
    <property type="entry name" value="2-Hacid_dh"/>
    <property type="match status" value="1"/>
</dbReference>
<evidence type="ECO:0000259" key="5">
    <source>
        <dbReference type="Pfam" id="PF00389"/>
    </source>
</evidence>
<sequence>MRVLLADAFPAARLAELAEHGHDCTYQPDTTTDQLADRLAGCEVLIVRSTRVPAEALAGADELRLVVRAGSGTNTIDCEAASKRGIRVCNVPGRNAVAVAELAFALLLALDRNICDNVADLRAGRWDKKRYSRARGVLGRRVGVIGLGHVGLAFAERATAFGMAVYAVAKPGRAPETLARARAIGVHFVNDLDELAGICDVLSLHVPATDATRHLINADLLARMQPGTIILNTSRGELVDEDALVEAMEDKDIRAGLDVFADEPATGAGRIESRLLRHPNVYGTHHIGASTEQAQQAIAAEVVRMVDEFQSGTVLHCVNLDEVRAPQPATPSGDFS</sequence>
<dbReference type="PROSITE" id="PS00671">
    <property type="entry name" value="D_2_HYDROXYACID_DH_3"/>
    <property type="match status" value="1"/>
</dbReference>
<reference evidence="7 8" key="1">
    <citation type="submission" date="2020-08" db="EMBL/GenBank/DDBJ databases">
        <title>Sequencing the genomes of 1000 actinobacteria strains.</title>
        <authorList>
            <person name="Klenk H.-P."/>
        </authorList>
    </citation>
    <scope>NUCLEOTIDE SEQUENCE [LARGE SCALE GENOMIC DNA]</scope>
    <source>
        <strain evidence="7 8">DSM 45584</strain>
    </source>
</reference>
<keyword evidence="8" id="KW-1185">Reference proteome</keyword>
<keyword evidence="3" id="KW-0520">NAD</keyword>
<dbReference type="PANTHER" id="PTHR42789:SF1">
    <property type="entry name" value="D-ISOMER SPECIFIC 2-HYDROXYACID DEHYDROGENASE FAMILY PROTEIN (AFU_ORTHOLOGUE AFUA_6G10090)"/>
    <property type="match status" value="1"/>
</dbReference>
<dbReference type="InterPro" id="IPR036291">
    <property type="entry name" value="NAD(P)-bd_dom_sf"/>
</dbReference>
<keyword evidence="2 4" id="KW-0560">Oxidoreductase</keyword>
<dbReference type="GO" id="GO:0004617">
    <property type="term" value="F:phosphoglycerate dehydrogenase activity"/>
    <property type="evidence" value="ECO:0007669"/>
    <property type="project" value="UniProtKB-EC"/>
</dbReference>
<dbReference type="EMBL" id="JACHIW010000001">
    <property type="protein sequence ID" value="MBB5157633.1"/>
    <property type="molecule type" value="Genomic_DNA"/>
</dbReference>
<dbReference type="InterPro" id="IPR006140">
    <property type="entry name" value="D-isomer_DH_NAD-bd"/>
</dbReference>
<evidence type="ECO:0000256" key="2">
    <source>
        <dbReference type="ARBA" id="ARBA00023002"/>
    </source>
</evidence>
<dbReference type="SUPFAM" id="SSF52283">
    <property type="entry name" value="Formate/glycerate dehydrogenase catalytic domain-like"/>
    <property type="match status" value="1"/>
</dbReference>
<dbReference type="SUPFAM" id="SSF51735">
    <property type="entry name" value="NAD(P)-binding Rossmann-fold domains"/>
    <property type="match status" value="1"/>
</dbReference>
<dbReference type="GO" id="GO:0051287">
    <property type="term" value="F:NAD binding"/>
    <property type="evidence" value="ECO:0007669"/>
    <property type="project" value="InterPro"/>
</dbReference>
<dbReference type="InterPro" id="IPR050857">
    <property type="entry name" value="D-2-hydroxyacid_DH"/>
</dbReference>
<dbReference type="AlphaFoldDB" id="A0A840QJ57"/>
<dbReference type="Gene3D" id="3.40.50.720">
    <property type="entry name" value="NAD(P)-binding Rossmann-like Domain"/>
    <property type="match status" value="2"/>
</dbReference>
<dbReference type="EC" id="1.1.1.95" evidence="7"/>
<evidence type="ECO:0000259" key="6">
    <source>
        <dbReference type="Pfam" id="PF02826"/>
    </source>
</evidence>
<comment type="similarity">
    <text evidence="1 4">Belongs to the D-isomer specific 2-hydroxyacid dehydrogenase family.</text>
</comment>
<feature type="domain" description="D-isomer specific 2-hydroxyacid dehydrogenase NAD-binding" evidence="6">
    <location>
        <begin position="104"/>
        <end position="288"/>
    </location>
</feature>
<comment type="caution">
    <text evidence="7">The sequence shown here is derived from an EMBL/GenBank/DDBJ whole genome shotgun (WGS) entry which is preliminary data.</text>
</comment>
<proteinExistence type="inferred from homology"/>
<evidence type="ECO:0000256" key="3">
    <source>
        <dbReference type="ARBA" id="ARBA00023027"/>
    </source>
</evidence>
<dbReference type="InterPro" id="IPR029753">
    <property type="entry name" value="D-isomer_DH_CS"/>
</dbReference>
<feature type="domain" description="D-isomer specific 2-hydroxyacid dehydrogenase catalytic" evidence="5">
    <location>
        <begin position="3"/>
        <end position="319"/>
    </location>
</feature>
<dbReference type="InterPro" id="IPR006139">
    <property type="entry name" value="D-isomer_2_OHA_DH_cat_dom"/>
</dbReference>
<accession>A0A840QJ57</accession>
<organism evidence="7 8">
    <name type="scientific">Saccharopolyspora phatthalungensis</name>
    <dbReference type="NCBI Taxonomy" id="664693"/>
    <lineage>
        <taxon>Bacteria</taxon>
        <taxon>Bacillati</taxon>
        <taxon>Actinomycetota</taxon>
        <taxon>Actinomycetes</taxon>
        <taxon>Pseudonocardiales</taxon>
        <taxon>Pseudonocardiaceae</taxon>
        <taxon>Saccharopolyspora</taxon>
    </lineage>
</organism>
<dbReference type="Proteomes" id="UP000584374">
    <property type="component" value="Unassembled WGS sequence"/>
</dbReference>
<evidence type="ECO:0000313" key="8">
    <source>
        <dbReference type="Proteomes" id="UP000584374"/>
    </source>
</evidence>
<evidence type="ECO:0000256" key="4">
    <source>
        <dbReference type="RuleBase" id="RU003719"/>
    </source>
</evidence>
<evidence type="ECO:0000313" key="7">
    <source>
        <dbReference type="EMBL" id="MBB5157633.1"/>
    </source>
</evidence>
<dbReference type="Pfam" id="PF02826">
    <property type="entry name" value="2-Hacid_dh_C"/>
    <property type="match status" value="1"/>
</dbReference>
<dbReference type="PANTHER" id="PTHR42789">
    <property type="entry name" value="D-ISOMER SPECIFIC 2-HYDROXYACID DEHYDROGENASE FAMILY PROTEIN (AFU_ORTHOLOGUE AFUA_6G10090)"/>
    <property type="match status" value="1"/>
</dbReference>
<evidence type="ECO:0000256" key="1">
    <source>
        <dbReference type="ARBA" id="ARBA00005854"/>
    </source>
</evidence>
<gene>
    <name evidence="7" type="ORF">BJ970_005167</name>
</gene>